<evidence type="ECO:0000256" key="2">
    <source>
        <dbReference type="ARBA" id="ARBA00013064"/>
    </source>
</evidence>
<dbReference type="PANTHER" id="PTHR10159">
    <property type="entry name" value="DUAL SPECIFICITY PROTEIN PHOSPHATASE"/>
    <property type="match status" value="1"/>
</dbReference>
<dbReference type="CDD" id="cd14498">
    <property type="entry name" value="DSP"/>
    <property type="match status" value="1"/>
</dbReference>
<dbReference type="PROSITE" id="PS00383">
    <property type="entry name" value="TYR_PHOSPHATASE_1"/>
    <property type="match status" value="1"/>
</dbReference>
<dbReference type="SUPFAM" id="SSF52799">
    <property type="entry name" value="(Phosphotyrosine protein) phosphatases II"/>
    <property type="match status" value="1"/>
</dbReference>
<dbReference type="InterPro" id="IPR016130">
    <property type="entry name" value="Tyr_Pase_AS"/>
</dbReference>
<accession>A0ABP0J8C2</accession>
<dbReference type="SMART" id="SM00195">
    <property type="entry name" value="DSPc"/>
    <property type="match status" value="1"/>
</dbReference>
<evidence type="ECO:0000313" key="7">
    <source>
        <dbReference type="EMBL" id="CAK9010566.1"/>
    </source>
</evidence>
<protein>
    <recommendedName>
        <fullName evidence="2">protein-tyrosine-phosphatase</fullName>
        <ecNumber evidence="2">3.1.3.48</ecNumber>
    </recommendedName>
</protein>
<dbReference type="InterPro" id="IPR029021">
    <property type="entry name" value="Prot-tyrosine_phosphatase-like"/>
</dbReference>
<dbReference type="PROSITE" id="PS50056">
    <property type="entry name" value="TYR_PHOSPHATASE_2"/>
    <property type="match status" value="1"/>
</dbReference>
<name>A0ABP0J8C2_9DINO</name>
<evidence type="ECO:0000259" key="5">
    <source>
        <dbReference type="PROSITE" id="PS50054"/>
    </source>
</evidence>
<dbReference type="PROSITE" id="PS50054">
    <property type="entry name" value="TYR_PHOSPHATASE_DUAL"/>
    <property type="match status" value="1"/>
</dbReference>
<dbReference type="InterPro" id="IPR000340">
    <property type="entry name" value="Dual-sp_phosphatase_cat-dom"/>
</dbReference>
<dbReference type="EC" id="3.1.3.48" evidence="2"/>
<dbReference type="InterPro" id="IPR000387">
    <property type="entry name" value="Tyr_Pase_dom"/>
</dbReference>
<dbReference type="Gene3D" id="3.90.190.10">
    <property type="entry name" value="Protein tyrosine phosphatase superfamily"/>
    <property type="match status" value="1"/>
</dbReference>
<dbReference type="EMBL" id="CAXAMN010004669">
    <property type="protein sequence ID" value="CAK9010566.1"/>
    <property type="molecule type" value="Genomic_DNA"/>
</dbReference>
<dbReference type="PANTHER" id="PTHR10159:SF519">
    <property type="entry name" value="DUAL SPECIFICITY PROTEIN PHOSPHATASE MPK3"/>
    <property type="match status" value="1"/>
</dbReference>
<feature type="domain" description="Tyrosine specific protein phosphatases" evidence="6">
    <location>
        <begin position="266"/>
        <end position="331"/>
    </location>
</feature>
<keyword evidence="8" id="KW-1185">Reference proteome</keyword>
<evidence type="ECO:0000256" key="1">
    <source>
        <dbReference type="ARBA" id="ARBA00008601"/>
    </source>
</evidence>
<reference evidence="7 8" key="1">
    <citation type="submission" date="2024-02" db="EMBL/GenBank/DDBJ databases">
        <authorList>
            <person name="Chen Y."/>
            <person name="Shah S."/>
            <person name="Dougan E. K."/>
            <person name="Thang M."/>
            <person name="Chan C."/>
        </authorList>
    </citation>
    <scope>NUCLEOTIDE SEQUENCE [LARGE SCALE GENOMIC DNA]</scope>
</reference>
<gene>
    <name evidence="7" type="ORF">CCMP2556_LOCUS10122</name>
</gene>
<sequence>MGNVMGNIVLKKLTPAELYNKLQELRDKVLVLDPWVILGFIQDTRELLLVVDVDKEDHADDVGEILETTELNFMSPQLCKRLLRKVMVNRRARGWTIAVLGREGRQARAAEGLYKWISANGFGFTRDETKRSDSLVKEVCELAGSTEDFYRSFPFLHEGHPFFELGRLYPSLVATADDGRVFLSNFGVASDPHTYHALGIHYVVNCSRDLPFVDDVVSTLRSKPRDKSSSMLEDTVQKPIKADLDVQLAARLRVPVDDSSDVQISEHFAASVRFIEESLQKKDGHVLIHCKHGQSRSATIAAAYLLHKAKGQSSQRATVDEVLAELKNCRPRASPNLGFLRQLHEFSEGGDSETRID</sequence>
<dbReference type="Proteomes" id="UP001642484">
    <property type="component" value="Unassembled WGS sequence"/>
</dbReference>
<feature type="domain" description="Tyrosine-protein phosphatase" evidence="5">
    <location>
        <begin position="169"/>
        <end position="352"/>
    </location>
</feature>
<comment type="caution">
    <text evidence="7">The sequence shown here is derived from an EMBL/GenBank/DDBJ whole genome shotgun (WGS) entry which is preliminary data.</text>
</comment>
<dbReference type="InterPro" id="IPR020422">
    <property type="entry name" value="TYR_PHOSPHATASE_DUAL_dom"/>
</dbReference>
<evidence type="ECO:0000313" key="8">
    <source>
        <dbReference type="Proteomes" id="UP001642484"/>
    </source>
</evidence>
<evidence type="ECO:0000256" key="3">
    <source>
        <dbReference type="ARBA" id="ARBA00022801"/>
    </source>
</evidence>
<organism evidence="7 8">
    <name type="scientific">Durusdinium trenchii</name>
    <dbReference type="NCBI Taxonomy" id="1381693"/>
    <lineage>
        <taxon>Eukaryota</taxon>
        <taxon>Sar</taxon>
        <taxon>Alveolata</taxon>
        <taxon>Dinophyceae</taxon>
        <taxon>Suessiales</taxon>
        <taxon>Symbiodiniaceae</taxon>
        <taxon>Durusdinium</taxon>
    </lineage>
</organism>
<keyword evidence="4" id="KW-0904">Protein phosphatase</keyword>
<proteinExistence type="inferred from homology"/>
<dbReference type="Pfam" id="PF00782">
    <property type="entry name" value="DSPc"/>
    <property type="match status" value="1"/>
</dbReference>
<comment type="similarity">
    <text evidence="1">Belongs to the protein-tyrosine phosphatase family. Non-receptor class dual specificity subfamily.</text>
</comment>
<evidence type="ECO:0000256" key="4">
    <source>
        <dbReference type="ARBA" id="ARBA00022912"/>
    </source>
</evidence>
<keyword evidence="3" id="KW-0378">Hydrolase</keyword>
<evidence type="ECO:0000259" key="6">
    <source>
        <dbReference type="PROSITE" id="PS50056"/>
    </source>
</evidence>